<organism evidence="1">
    <name type="scientific">Anguilla anguilla</name>
    <name type="common">European freshwater eel</name>
    <name type="synonym">Muraena anguilla</name>
    <dbReference type="NCBI Taxonomy" id="7936"/>
    <lineage>
        <taxon>Eukaryota</taxon>
        <taxon>Metazoa</taxon>
        <taxon>Chordata</taxon>
        <taxon>Craniata</taxon>
        <taxon>Vertebrata</taxon>
        <taxon>Euteleostomi</taxon>
        <taxon>Actinopterygii</taxon>
        <taxon>Neopterygii</taxon>
        <taxon>Teleostei</taxon>
        <taxon>Anguilliformes</taxon>
        <taxon>Anguillidae</taxon>
        <taxon>Anguilla</taxon>
    </lineage>
</organism>
<reference evidence="1" key="2">
    <citation type="journal article" date="2015" name="Fish Shellfish Immunol.">
        <title>Early steps in the European eel (Anguilla anguilla)-Vibrio vulnificus interaction in the gills: Role of the RtxA13 toxin.</title>
        <authorList>
            <person name="Callol A."/>
            <person name="Pajuelo D."/>
            <person name="Ebbesson L."/>
            <person name="Teles M."/>
            <person name="MacKenzie S."/>
            <person name="Amaro C."/>
        </authorList>
    </citation>
    <scope>NUCLEOTIDE SEQUENCE</scope>
</reference>
<accession>A0A0E9UMN9</accession>
<evidence type="ECO:0000313" key="1">
    <source>
        <dbReference type="EMBL" id="JAH66495.1"/>
    </source>
</evidence>
<name>A0A0E9UMN9_ANGAN</name>
<reference evidence="1" key="1">
    <citation type="submission" date="2014-11" db="EMBL/GenBank/DDBJ databases">
        <authorList>
            <person name="Amaro Gonzalez C."/>
        </authorList>
    </citation>
    <scope>NUCLEOTIDE SEQUENCE</scope>
</reference>
<protein>
    <submittedName>
        <fullName evidence="1">Uncharacterized protein</fullName>
    </submittedName>
</protein>
<sequence>MFVPGIMFVHDFSTVRNTHSSPASNRVPQSCYKHLTFRI</sequence>
<dbReference type="AlphaFoldDB" id="A0A0E9UMN9"/>
<proteinExistence type="predicted"/>
<dbReference type="EMBL" id="GBXM01042082">
    <property type="protein sequence ID" value="JAH66495.1"/>
    <property type="molecule type" value="Transcribed_RNA"/>
</dbReference>